<protein>
    <submittedName>
        <fullName evidence="1">Uncharacterized protein</fullName>
    </submittedName>
</protein>
<reference evidence="1" key="1">
    <citation type="submission" date="2020-11" db="EMBL/GenBank/DDBJ databases">
        <authorList>
            <person name="Tran Van P."/>
        </authorList>
    </citation>
    <scope>NUCLEOTIDE SEQUENCE</scope>
</reference>
<gene>
    <name evidence="1" type="ORF">TBIB3V08_LOCUS8275</name>
</gene>
<evidence type="ECO:0000313" key="1">
    <source>
        <dbReference type="EMBL" id="CAD7445932.1"/>
    </source>
</evidence>
<proteinExistence type="predicted"/>
<name>A0A7R9F2T8_9NEOP</name>
<sequence length="104" mass="11504">MCESKQCGLRGKPAVKIDVTTPVLSYQPSGDQNVKSCLPFDFTPEEFVLKDFETPNEKAVHSRKDPHPNTKRVRLAMNPCSSKKSCLLRAVPLLAMVAGLARYA</sequence>
<accession>A0A7R9F2T8</accession>
<dbReference type="AlphaFoldDB" id="A0A7R9F2T8"/>
<dbReference type="EMBL" id="OD567617">
    <property type="protein sequence ID" value="CAD7445932.1"/>
    <property type="molecule type" value="Genomic_DNA"/>
</dbReference>
<organism evidence="1">
    <name type="scientific">Timema bartmani</name>
    <dbReference type="NCBI Taxonomy" id="61472"/>
    <lineage>
        <taxon>Eukaryota</taxon>
        <taxon>Metazoa</taxon>
        <taxon>Ecdysozoa</taxon>
        <taxon>Arthropoda</taxon>
        <taxon>Hexapoda</taxon>
        <taxon>Insecta</taxon>
        <taxon>Pterygota</taxon>
        <taxon>Neoptera</taxon>
        <taxon>Polyneoptera</taxon>
        <taxon>Phasmatodea</taxon>
        <taxon>Timematodea</taxon>
        <taxon>Timematoidea</taxon>
        <taxon>Timematidae</taxon>
        <taxon>Timema</taxon>
    </lineage>
</organism>